<keyword evidence="3" id="KW-1185">Reference proteome</keyword>
<accession>A0A1N7JK32</accession>
<dbReference type="Proteomes" id="UP000186292">
    <property type="component" value="Unassembled WGS sequence"/>
</dbReference>
<sequence length="44" mass="4863">MHDWFCRCLIWVKVPCGTPAYRAGTADNGTEDHTREGAVAKLGQ</sequence>
<dbReference type="AlphaFoldDB" id="A0A1N7JK32"/>
<evidence type="ECO:0000313" key="2">
    <source>
        <dbReference type="EMBL" id="SIS49621.1"/>
    </source>
</evidence>
<reference evidence="3" key="1">
    <citation type="submission" date="2017-01" db="EMBL/GenBank/DDBJ databases">
        <authorList>
            <person name="Varghese N."/>
            <person name="Submissions S."/>
        </authorList>
    </citation>
    <scope>NUCLEOTIDE SEQUENCE [LARGE SCALE GENOMIC DNA]</scope>
    <source>
        <strain evidence="3">DSM 44531</strain>
    </source>
</reference>
<evidence type="ECO:0000313" key="3">
    <source>
        <dbReference type="Proteomes" id="UP000186292"/>
    </source>
</evidence>
<protein>
    <submittedName>
        <fullName evidence="2">Uncharacterized protein</fullName>
    </submittedName>
</protein>
<proteinExistence type="predicted"/>
<organism evidence="2 3">
    <name type="scientific">Corynebacterium appendicis CIP 107643</name>
    <dbReference type="NCBI Taxonomy" id="1161099"/>
    <lineage>
        <taxon>Bacteria</taxon>
        <taxon>Bacillati</taxon>
        <taxon>Actinomycetota</taxon>
        <taxon>Actinomycetes</taxon>
        <taxon>Mycobacteriales</taxon>
        <taxon>Corynebacteriaceae</taxon>
        <taxon>Corynebacterium</taxon>
    </lineage>
</organism>
<name>A0A1N7JK32_9CORY</name>
<feature type="region of interest" description="Disordered" evidence="1">
    <location>
        <begin position="22"/>
        <end position="44"/>
    </location>
</feature>
<evidence type="ECO:0000256" key="1">
    <source>
        <dbReference type="SAM" id="MobiDB-lite"/>
    </source>
</evidence>
<gene>
    <name evidence="2" type="ORF">SAMN05444817_1095</name>
</gene>
<dbReference type="EMBL" id="FTOF01000009">
    <property type="protein sequence ID" value="SIS49621.1"/>
    <property type="molecule type" value="Genomic_DNA"/>
</dbReference>